<dbReference type="GO" id="GO:0031119">
    <property type="term" value="P:tRNA pseudouridine synthesis"/>
    <property type="evidence" value="ECO:0007669"/>
    <property type="project" value="UniProtKB-UniRule"/>
</dbReference>
<dbReference type="Proteomes" id="UP000177025">
    <property type="component" value="Unassembled WGS sequence"/>
</dbReference>
<evidence type="ECO:0000313" key="8">
    <source>
        <dbReference type="EMBL" id="OGC39103.1"/>
    </source>
</evidence>
<dbReference type="GO" id="GO:0003723">
    <property type="term" value="F:RNA binding"/>
    <property type="evidence" value="ECO:0007669"/>
    <property type="project" value="InterPro"/>
</dbReference>
<dbReference type="Pfam" id="PF01509">
    <property type="entry name" value="TruB_N"/>
    <property type="match status" value="1"/>
</dbReference>
<evidence type="ECO:0000256" key="1">
    <source>
        <dbReference type="ARBA" id="ARBA00000385"/>
    </source>
</evidence>
<dbReference type="NCBIfam" id="TIGR00431">
    <property type="entry name" value="TruB"/>
    <property type="match status" value="1"/>
</dbReference>
<gene>
    <name evidence="5" type="primary">truB</name>
    <name evidence="8" type="ORF">A2Y85_04480</name>
</gene>
<proteinExistence type="inferred from homology"/>
<dbReference type="EC" id="5.4.99.25" evidence="5"/>
<dbReference type="AlphaFoldDB" id="A0A1F4U483"/>
<comment type="catalytic activity">
    <reaction evidence="1 5">
        <text>uridine(55) in tRNA = pseudouridine(55) in tRNA</text>
        <dbReference type="Rhea" id="RHEA:42532"/>
        <dbReference type="Rhea" id="RHEA-COMP:10101"/>
        <dbReference type="Rhea" id="RHEA-COMP:10102"/>
        <dbReference type="ChEBI" id="CHEBI:65314"/>
        <dbReference type="ChEBI" id="CHEBI:65315"/>
        <dbReference type="EC" id="5.4.99.25"/>
    </reaction>
</comment>
<dbReference type="GO" id="GO:1990481">
    <property type="term" value="P:mRNA pseudouridine synthesis"/>
    <property type="evidence" value="ECO:0007669"/>
    <property type="project" value="TreeGrafter"/>
</dbReference>
<name>A0A1F4U483_UNCW3</name>
<reference evidence="8 9" key="1">
    <citation type="journal article" date="2016" name="Nat. Commun.">
        <title>Thousands of microbial genomes shed light on interconnected biogeochemical processes in an aquifer system.</title>
        <authorList>
            <person name="Anantharaman K."/>
            <person name="Brown C.T."/>
            <person name="Hug L.A."/>
            <person name="Sharon I."/>
            <person name="Castelle C.J."/>
            <person name="Probst A.J."/>
            <person name="Thomas B.C."/>
            <person name="Singh A."/>
            <person name="Wilkins M.J."/>
            <person name="Karaoz U."/>
            <person name="Brodie E.L."/>
            <person name="Williams K.H."/>
            <person name="Hubbard S.S."/>
            <person name="Banfield J.F."/>
        </authorList>
    </citation>
    <scope>NUCLEOTIDE SEQUENCE [LARGE SCALE GENOMIC DNA]</scope>
</reference>
<keyword evidence="3 5" id="KW-0819">tRNA processing</keyword>
<protein>
    <recommendedName>
        <fullName evidence="5">tRNA pseudouridine synthase B</fullName>
        <ecNumber evidence="5">5.4.99.25</ecNumber>
    </recommendedName>
    <alternativeName>
        <fullName evidence="5">tRNA pseudouridine(55) synthase</fullName>
        <shortName evidence="5">Psi55 synthase</shortName>
    </alternativeName>
    <alternativeName>
        <fullName evidence="5">tRNA pseudouridylate synthase</fullName>
    </alternativeName>
    <alternativeName>
        <fullName evidence="5">tRNA-uridine isomerase</fullName>
    </alternativeName>
</protein>
<feature type="domain" description="Pseudouridine synthase II N-terminal" evidence="6">
    <location>
        <begin position="33"/>
        <end position="177"/>
    </location>
</feature>
<dbReference type="InterPro" id="IPR014780">
    <property type="entry name" value="tRNA_psdUridine_synth_TruB"/>
</dbReference>
<comment type="similarity">
    <text evidence="2 5">Belongs to the pseudouridine synthase TruB family. Type 1 subfamily.</text>
</comment>
<evidence type="ECO:0000256" key="5">
    <source>
        <dbReference type="HAMAP-Rule" id="MF_01080"/>
    </source>
</evidence>
<sequence length="222" mass="24808">MRHGVIISEEIRLVDKPVGFSSFQLVRLLQRTHDKVGHAGTLDPFASGLIIMMFDRATKEFRHFELCDKEYIGEIMLGMVTDTLDITGQVVTQSNNIPIFSIDEVQKKADSFVGEIDQIPPDYSALKIQGKRSYVLSRQGKKISPVPRRVLVKELIITDLSGRIVRFRTVVGKGVYIRSLANDLGARLGCGGTLISLRRTRIGNYLIDDADDLGTLLMDSEK</sequence>
<dbReference type="Pfam" id="PF16198">
    <property type="entry name" value="TruB_C_2"/>
    <property type="match status" value="1"/>
</dbReference>
<dbReference type="PANTHER" id="PTHR13767:SF2">
    <property type="entry name" value="PSEUDOURIDYLATE SYNTHASE TRUB1"/>
    <property type="match status" value="1"/>
</dbReference>
<evidence type="ECO:0000259" key="7">
    <source>
        <dbReference type="Pfam" id="PF16198"/>
    </source>
</evidence>
<feature type="domain" description="tRNA pseudouridylate synthase B C-terminal" evidence="7">
    <location>
        <begin position="178"/>
        <end position="210"/>
    </location>
</feature>
<dbReference type="EMBL" id="MEUM01000151">
    <property type="protein sequence ID" value="OGC39103.1"/>
    <property type="molecule type" value="Genomic_DNA"/>
</dbReference>
<keyword evidence="4 5" id="KW-0413">Isomerase</keyword>
<dbReference type="PANTHER" id="PTHR13767">
    <property type="entry name" value="TRNA-PSEUDOURIDINE SYNTHASE"/>
    <property type="match status" value="1"/>
</dbReference>
<evidence type="ECO:0000256" key="4">
    <source>
        <dbReference type="ARBA" id="ARBA00023235"/>
    </source>
</evidence>
<comment type="function">
    <text evidence="5">Responsible for synthesis of pseudouridine from uracil-55 in the psi GC loop of transfer RNAs.</text>
</comment>
<dbReference type="InterPro" id="IPR020103">
    <property type="entry name" value="PsdUridine_synth_cat_dom_sf"/>
</dbReference>
<evidence type="ECO:0000256" key="2">
    <source>
        <dbReference type="ARBA" id="ARBA00005642"/>
    </source>
</evidence>
<feature type="active site" description="Nucleophile" evidence="5">
    <location>
        <position position="43"/>
    </location>
</feature>
<evidence type="ECO:0000256" key="3">
    <source>
        <dbReference type="ARBA" id="ARBA00022694"/>
    </source>
</evidence>
<dbReference type="Gene3D" id="3.30.2350.10">
    <property type="entry name" value="Pseudouridine synthase"/>
    <property type="match status" value="1"/>
</dbReference>
<evidence type="ECO:0000313" key="9">
    <source>
        <dbReference type="Proteomes" id="UP000177025"/>
    </source>
</evidence>
<evidence type="ECO:0000259" key="6">
    <source>
        <dbReference type="Pfam" id="PF01509"/>
    </source>
</evidence>
<dbReference type="InterPro" id="IPR002501">
    <property type="entry name" value="PsdUridine_synth_N"/>
</dbReference>
<accession>A0A1F4U483</accession>
<dbReference type="HAMAP" id="MF_01080">
    <property type="entry name" value="TruB_bact"/>
    <property type="match status" value="1"/>
</dbReference>
<dbReference type="InterPro" id="IPR032819">
    <property type="entry name" value="TruB_C"/>
</dbReference>
<dbReference type="SUPFAM" id="SSF55120">
    <property type="entry name" value="Pseudouridine synthase"/>
    <property type="match status" value="1"/>
</dbReference>
<comment type="caution">
    <text evidence="8">The sequence shown here is derived from an EMBL/GenBank/DDBJ whole genome shotgun (WGS) entry which is preliminary data.</text>
</comment>
<dbReference type="GO" id="GO:0160148">
    <property type="term" value="F:tRNA pseudouridine(55) synthase activity"/>
    <property type="evidence" value="ECO:0007669"/>
    <property type="project" value="UniProtKB-EC"/>
</dbReference>
<organism evidence="8 9">
    <name type="scientific">candidate division WOR-3 bacterium RBG_13_43_14</name>
    <dbReference type="NCBI Taxonomy" id="1802590"/>
    <lineage>
        <taxon>Bacteria</taxon>
        <taxon>Bacteria division WOR-3</taxon>
    </lineage>
</organism>